<dbReference type="InterPro" id="IPR005952">
    <property type="entry name" value="Phosphogly_mut1"/>
</dbReference>
<comment type="caution">
    <text evidence="4">Lacks conserved residue(s) required for the propagation of feature annotation.</text>
</comment>
<dbReference type="Pfam" id="PF00300">
    <property type="entry name" value="His_Phos_1"/>
    <property type="match status" value="2"/>
</dbReference>
<feature type="binding site" evidence="4">
    <location>
        <begin position="125"/>
        <end position="126"/>
    </location>
    <ligand>
        <name>substrate</name>
    </ligand>
</feature>
<evidence type="ECO:0000256" key="3">
    <source>
        <dbReference type="ARBA" id="ARBA00023235"/>
    </source>
</evidence>
<dbReference type="PANTHER" id="PTHR11931">
    <property type="entry name" value="PHOSPHOGLYCERATE MUTASE"/>
    <property type="match status" value="1"/>
</dbReference>
<keyword evidence="3 4" id="KW-0413">Isomerase</keyword>
<evidence type="ECO:0000256" key="1">
    <source>
        <dbReference type="ARBA" id="ARBA00006717"/>
    </source>
</evidence>
<sequence>MAHACTAPAATLFLLRHGHSAGNEAGVFTGWLDAPLTARGRAEAVRAGDLLVARSCAPAVVHSSVLVRAIDTAEIVAGAIAAAGLPRPPVHRDWRLNERHYGALQGRGRAEVVRRYGADRFTRWRRGYAEVPPPLPFGHPDHPARDPRYAGLRAQTLPASESLADVRARLEPWWAVVAADLRAGGSVLVVGHSNSLRALCMLLDGLGEREVEALNVPTGVPLRYDLGPDLRPVQRGGVYLDPEAARAGIAEVVEQGRFHDGASA</sequence>
<dbReference type="EMBL" id="JAAXLA010000007">
    <property type="protein sequence ID" value="NMH96912.1"/>
    <property type="molecule type" value="Genomic_DNA"/>
</dbReference>
<dbReference type="HAMAP" id="MF_01039">
    <property type="entry name" value="PGAM_GpmA"/>
    <property type="match status" value="1"/>
</dbReference>
<dbReference type="SMART" id="SM00855">
    <property type="entry name" value="PGAM"/>
    <property type="match status" value="1"/>
</dbReference>
<keyword evidence="2 4" id="KW-0324">Glycolysis</keyword>
<keyword evidence="6" id="KW-1185">Reference proteome</keyword>
<gene>
    <name evidence="4" type="primary">gpmA</name>
    <name evidence="5" type="ORF">HF526_06210</name>
</gene>
<evidence type="ECO:0000313" key="5">
    <source>
        <dbReference type="EMBL" id="NMH96912.1"/>
    </source>
</evidence>
<evidence type="ECO:0000256" key="4">
    <source>
        <dbReference type="HAMAP-Rule" id="MF_01039"/>
    </source>
</evidence>
<comment type="catalytic activity">
    <reaction evidence="4">
        <text>(2R)-2-phosphoglycerate = (2R)-3-phosphoglycerate</text>
        <dbReference type="Rhea" id="RHEA:15901"/>
        <dbReference type="ChEBI" id="CHEBI:58272"/>
        <dbReference type="ChEBI" id="CHEBI:58289"/>
        <dbReference type="EC" id="5.4.2.11"/>
    </reaction>
</comment>
<accession>A0ABX1S8K5</accession>
<dbReference type="CDD" id="cd07067">
    <property type="entry name" value="HP_PGM_like"/>
    <property type="match status" value="1"/>
</dbReference>
<dbReference type="RefSeq" id="WP_169380291.1">
    <property type="nucleotide sequence ID" value="NZ_JAAXLA010000007.1"/>
</dbReference>
<dbReference type="InterPro" id="IPR013078">
    <property type="entry name" value="His_Pase_superF_clade-1"/>
</dbReference>
<organism evidence="5 6">
    <name type="scientific">Pseudonocardia acidicola</name>
    <dbReference type="NCBI Taxonomy" id="2724939"/>
    <lineage>
        <taxon>Bacteria</taxon>
        <taxon>Bacillati</taxon>
        <taxon>Actinomycetota</taxon>
        <taxon>Actinomycetes</taxon>
        <taxon>Pseudonocardiales</taxon>
        <taxon>Pseudonocardiaceae</taxon>
        <taxon>Pseudonocardia</taxon>
    </lineage>
</organism>
<comment type="similarity">
    <text evidence="1 4">Belongs to the phosphoglycerate mutase family. BPG-dependent PGAM subfamily.</text>
</comment>
<proteinExistence type="inferred from homology"/>
<feature type="active site" description="Proton donor/acceptor" evidence="4">
    <location>
        <position position="98"/>
    </location>
</feature>
<dbReference type="NCBIfam" id="TIGR01258">
    <property type="entry name" value="pgm_1"/>
    <property type="match status" value="1"/>
</dbReference>
<name>A0ABX1S8K5_9PSEU</name>
<protein>
    <recommendedName>
        <fullName evidence="4">2,3-bisphosphoglycerate-dependent phosphoglycerate mutase</fullName>
        <shortName evidence="4">BPG-dependent PGAM</shortName>
        <shortName evidence="4">PGAM</shortName>
        <shortName evidence="4">Phosphoglyceromutase</shortName>
        <shortName evidence="4">dPGM</shortName>
        <ecNumber evidence="4">5.4.2.11</ecNumber>
    </recommendedName>
</protein>
<feature type="site" description="Transition state stabilizer" evidence="4">
    <location>
        <position position="192"/>
    </location>
</feature>
<feature type="binding site" evidence="4">
    <location>
        <begin position="16"/>
        <end position="23"/>
    </location>
    <ligand>
        <name>substrate</name>
    </ligand>
</feature>
<feature type="binding site" evidence="4">
    <location>
        <begin position="29"/>
        <end position="30"/>
    </location>
    <ligand>
        <name>substrate</name>
    </ligand>
</feature>
<comment type="caution">
    <text evidence="5">The sequence shown here is derived from an EMBL/GenBank/DDBJ whole genome shotgun (WGS) entry which is preliminary data.</text>
</comment>
<dbReference type="GO" id="GO:0004619">
    <property type="term" value="F:phosphoglycerate mutase activity"/>
    <property type="evidence" value="ECO:0007669"/>
    <property type="project" value="UniProtKB-EC"/>
</dbReference>
<comment type="pathway">
    <text evidence="4">Carbohydrate degradation; glycolysis; pyruvate from D-glyceraldehyde 3-phosphate: step 3/5.</text>
</comment>
<evidence type="ECO:0000256" key="2">
    <source>
        <dbReference type="ARBA" id="ARBA00023152"/>
    </source>
</evidence>
<feature type="binding site" evidence="4">
    <location>
        <position position="68"/>
    </location>
    <ligand>
        <name>substrate</name>
    </ligand>
</feature>
<comment type="function">
    <text evidence="4">Catalyzes the interconversion of 2-phosphoglycerate and 3-phosphoglycerate.</text>
</comment>
<evidence type="ECO:0000313" key="6">
    <source>
        <dbReference type="Proteomes" id="UP000820669"/>
    </source>
</evidence>
<dbReference type="SUPFAM" id="SSF53254">
    <property type="entry name" value="Phosphoglycerate mutase-like"/>
    <property type="match status" value="1"/>
</dbReference>
<feature type="active site" description="Tele-phosphohistidine intermediate" evidence="4">
    <location>
        <position position="17"/>
    </location>
</feature>
<dbReference type="InterPro" id="IPR029033">
    <property type="entry name" value="His_PPase_superfam"/>
</dbReference>
<keyword evidence="4" id="KW-0312">Gluconeogenesis</keyword>
<reference evidence="5 6" key="1">
    <citation type="submission" date="2020-04" db="EMBL/GenBank/DDBJ databases">
        <authorList>
            <person name="Klaysubun C."/>
            <person name="Duangmal K."/>
            <person name="Lipun K."/>
        </authorList>
    </citation>
    <scope>NUCLEOTIDE SEQUENCE [LARGE SCALE GENOMIC DNA]</scope>
    <source>
        <strain evidence="5 6">K10HN5</strain>
    </source>
</reference>
<dbReference type="EC" id="5.4.2.11" evidence="4"/>
<dbReference type="Gene3D" id="3.40.50.1240">
    <property type="entry name" value="Phosphoglycerate mutase-like"/>
    <property type="match status" value="1"/>
</dbReference>
<feature type="binding site" evidence="4">
    <location>
        <begin position="98"/>
        <end position="101"/>
    </location>
    <ligand>
        <name>substrate</name>
    </ligand>
</feature>
<dbReference type="Proteomes" id="UP000820669">
    <property type="component" value="Unassembled WGS sequence"/>
</dbReference>